<protein>
    <submittedName>
        <fullName evidence="1">Uncharacterized protein</fullName>
    </submittedName>
</protein>
<dbReference type="AlphaFoldDB" id="A0AAV4PF39"/>
<sequence length="78" mass="8967">MTFSKPVSDIQLLEFLEQVFLNGFGQIVEFRTQISGIGNSLGILFNTKDLKWLKLSQRYNNGMGMLWKMQILVQRTGP</sequence>
<evidence type="ECO:0000313" key="1">
    <source>
        <dbReference type="EMBL" id="GIX94514.1"/>
    </source>
</evidence>
<gene>
    <name evidence="1" type="ORF">CDAR_55011</name>
</gene>
<evidence type="ECO:0000313" key="2">
    <source>
        <dbReference type="Proteomes" id="UP001054837"/>
    </source>
</evidence>
<name>A0AAV4PF39_9ARAC</name>
<comment type="caution">
    <text evidence="1">The sequence shown here is derived from an EMBL/GenBank/DDBJ whole genome shotgun (WGS) entry which is preliminary data.</text>
</comment>
<keyword evidence="2" id="KW-1185">Reference proteome</keyword>
<dbReference type="EMBL" id="BPLQ01002620">
    <property type="protein sequence ID" value="GIX94514.1"/>
    <property type="molecule type" value="Genomic_DNA"/>
</dbReference>
<accession>A0AAV4PF39</accession>
<proteinExistence type="predicted"/>
<reference evidence="1 2" key="1">
    <citation type="submission" date="2021-06" db="EMBL/GenBank/DDBJ databases">
        <title>Caerostris darwini draft genome.</title>
        <authorList>
            <person name="Kono N."/>
            <person name="Arakawa K."/>
        </authorList>
    </citation>
    <scope>NUCLEOTIDE SEQUENCE [LARGE SCALE GENOMIC DNA]</scope>
</reference>
<organism evidence="1 2">
    <name type="scientific">Caerostris darwini</name>
    <dbReference type="NCBI Taxonomy" id="1538125"/>
    <lineage>
        <taxon>Eukaryota</taxon>
        <taxon>Metazoa</taxon>
        <taxon>Ecdysozoa</taxon>
        <taxon>Arthropoda</taxon>
        <taxon>Chelicerata</taxon>
        <taxon>Arachnida</taxon>
        <taxon>Araneae</taxon>
        <taxon>Araneomorphae</taxon>
        <taxon>Entelegynae</taxon>
        <taxon>Araneoidea</taxon>
        <taxon>Araneidae</taxon>
        <taxon>Caerostris</taxon>
    </lineage>
</organism>
<dbReference type="Proteomes" id="UP001054837">
    <property type="component" value="Unassembled WGS sequence"/>
</dbReference>